<gene>
    <name evidence="1" type="ORF">O6H91_23G041400</name>
</gene>
<comment type="caution">
    <text evidence="1">The sequence shown here is derived from an EMBL/GenBank/DDBJ whole genome shotgun (WGS) entry which is preliminary data.</text>
</comment>
<sequence length="818" mass="92823">MGCVGSKVQNTVVVAQCKQRMRYVKRAMKSHNGFAIAHANYLAALKTIGAAFLKFAQLEFIQQQSMSPGVSSTPDSSPFLPRYMEASSSSTMEASSSSAVTTPRQPMAYQNTPFPSKTVIVSPLPPRAYENTPSVSERVVLAPIRVMAYQNTPFGSETVTISPSRSPDNQNSWSYQEYLYNDAPPPGIYSNIPTPPSQSEPNFHGGSEPAEYQGSPSPPPSMFTAGWEWLDLFSVPPMSIHFQEPTRYKREDMKQVMEEEDIPPLEVEGTPPREIKVEQTPPPEIKVEQKKDEIEEVKEDEPEGVKSENEVKAENVNSKVGQNEVLQKEGLQEDSHERITNLKPLKLEPEDKYTTKDMNETKTRVPQKSRNMLELLTEIDVQFGKASESGRNVFRVLEASKIHHHLNFGDLRGIADHSSRFFSSVSRGHWSPRTPLSSASTSTSASTSEDSTAEDPSLLGSHSSTLDKLYAWEKKLYKEVKELESTNIEYERKRRHLQKLDARGEGDDKIDKIRASLKALETELIVAGQAMDVTLSAIRNLTDDELHPQLLELLEELTIMWREMFACHQHQRDAVSFMRIPEDQTLESTSNFQWQATKQLESALDNLLSNFSAVMNTQREYIQNLHKWLNTSLFRPERESKQTAASLSTRAKPRIYYLCQRWQHALDKLPDRTVVHAIKEFLKIVRDIINLQSQEIRIKKNLDILTKDLTRKIQALNNAQIKHANLVKAKDQNSANDEFAIRGPVEDRRDEVERQRTKVEKEREIYLNAIQVTRTSTLNKLKMGLPELFQALSEFASQCSQAHESLYSQSKNGKLASE</sequence>
<name>A0ACC2AA29_DIPCM</name>
<reference evidence="2" key="1">
    <citation type="journal article" date="2024" name="Proc. Natl. Acad. Sci. U.S.A.">
        <title>Extraordinary preservation of gene collinearity over three hundred million years revealed in homosporous lycophytes.</title>
        <authorList>
            <person name="Li C."/>
            <person name="Wickell D."/>
            <person name="Kuo L.Y."/>
            <person name="Chen X."/>
            <person name="Nie B."/>
            <person name="Liao X."/>
            <person name="Peng D."/>
            <person name="Ji J."/>
            <person name="Jenkins J."/>
            <person name="Williams M."/>
            <person name="Shu S."/>
            <person name="Plott C."/>
            <person name="Barry K."/>
            <person name="Rajasekar S."/>
            <person name="Grimwood J."/>
            <person name="Han X."/>
            <person name="Sun S."/>
            <person name="Hou Z."/>
            <person name="He W."/>
            <person name="Dai G."/>
            <person name="Sun C."/>
            <person name="Schmutz J."/>
            <person name="Leebens-Mack J.H."/>
            <person name="Li F.W."/>
            <person name="Wang L."/>
        </authorList>
    </citation>
    <scope>NUCLEOTIDE SEQUENCE [LARGE SCALE GENOMIC DNA]</scope>
    <source>
        <strain evidence="2">cv. PW_Plant_1</strain>
    </source>
</reference>
<proteinExistence type="predicted"/>
<dbReference type="Proteomes" id="UP001162992">
    <property type="component" value="Chromosome 23"/>
</dbReference>
<keyword evidence="2" id="KW-1185">Reference proteome</keyword>
<protein>
    <submittedName>
        <fullName evidence="1">Uncharacterized protein</fullName>
    </submittedName>
</protein>
<dbReference type="EMBL" id="CM055114">
    <property type="protein sequence ID" value="KAJ7514370.1"/>
    <property type="molecule type" value="Genomic_DNA"/>
</dbReference>
<evidence type="ECO:0000313" key="2">
    <source>
        <dbReference type="Proteomes" id="UP001162992"/>
    </source>
</evidence>
<evidence type="ECO:0000313" key="1">
    <source>
        <dbReference type="EMBL" id="KAJ7514370.1"/>
    </source>
</evidence>
<accession>A0ACC2AA29</accession>
<organism evidence="1 2">
    <name type="scientific">Diphasiastrum complanatum</name>
    <name type="common">Issler's clubmoss</name>
    <name type="synonym">Lycopodium complanatum</name>
    <dbReference type="NCBI Taxonomy" id="34168"/>
    <lineage>
        <taxon>Eukaryota</taxon>
        <taxon>Viridiplantae</taxon>
        <taxon>Streptophyta</taxon>
        <taxon>Embryophyta</taxon>
        <taxon>Tracheophyta</taxon>
        <taxon>Lycopodiopsida</taxon>
        <taxon>Lycopodiales</taxon>
        <taxon>Lycopodiaceae</taxon>
        <taxon>Lycopodioideae</taxon>
        <taxon>Diphasiastrum</taxon>
    </lineage>
</organism>